<comment type="caution">
    <text evidence="3">The sequence shown here is derived from an EMBL/GenBank/DDBJ whole genome shotgun (WGS) entry which is preliminary data.</text>
</comment>
<feature type="region of interest" description="Disordered" evidence="1">
    <location>
        <begin position="101"/>
        <end position="121"/>
    </location>
</feature>
<evidence type="ECO:0000313" key="3">
    <source>
        <dbReference type="EMBL" id="CAB1430716.1"/>
    </source>
</evidence>
<name>A0A9N7UGW9_PLEPL</name>
<proteinExistence type="predicted"/>
<dbReference type="Proteomes" id="UP001153269">
    <property type="component" value="Unassembled WGS sequence"/>
</dbReference>
<evidence type="ECO:0000256" key="2">
    <source>
        <dbReference type="SAM" id="SignalP"/>
    </source>
</evidence>
<evidence type="ECO:0000313" key="4">
    <source>
        <dbReference type="Proteomes" id="UP001153269"/>
    </source>
</evidence>
<organism evidence="3 4">
    <name type="scientific">Pleuronectes platessa</name>
    <name type="common">European plaice</name>
    <dbReference type="NCBI Taxonomy" id="8262"/>
    <lineage>
        <taxon>Eukaryota</taxon>
        <taxon>Metazoa</taxon>
        <taxon>Chordata</taxon>
        <taxon>Craniata</taxon>
        <taxon>Vertebrata</taxon>
        <taxon>Euteleostomi</taxon>
        <taxon>Actinopterygii</taxon>
        <taxon>Neopterygii</taxon>
        <taxon>Teleostei</taxon>
        <taxon>Neoteleostei</taxon>
        <taxon>Acanthomorphata</taxon>
        <taxon>Carangaria</taxon>
        <taxon>Pleuronectiformes</taxon>
        <taxon>Pleuronectoidei</taxon>
        <taxon>Pleuronectidae</taxon>
        <taxon>Pleuronectes</taxon>
    </lineage>
</organism>
<accession>A0A9N7UGW9</accession>
<keyword evidence="4" id="KW-1185">Reference proteome</keyword>
<reference evidence="3" key="1">
    <citation type="submission" date="2020-03" db="EMBL/GenBank/DDBJ databases">
        <authorList>
            <person name="Weist P."/>
        </authorList>
    </citation>
    <scope>NUCLEOTIDE SEQUENCE</scope>
</reference>
<dbReference type="EMBL" id="CADEAL010001258">
    <property type="protein sequence ID" value="CAB1430716.1"/>
    <property type="molecule type" value="Genomic_DNA"/>
</dbReference>
<dbReference type="AlphaFoldDB" id="A0A9N7UGW9"/>
<feature type="signal peptide" evidence="2">
    <location>
        <begin position="1"/>
        <end position="16"/>
    </location>
</feature>
<feature type="chain" id="PRO_5040270467" evidence="2">
    <location>
        <begin position="17"/>
        <end position="176"/>
    </location>
</feature>
<keyword evidence="2" id="KW-0732">Signal</keyword>
<feature type="region of interest" description="Disordered" evidence="1">
    <location>
        <begin position="11"/>
        <end position="47"/>
    </location>
</feature>
<protein>
    <submittedName>
        <fullName evidence="3">Uncharacterized protein</fullName>
    </submittedName>
</protein>
<evidence type="ECO:0000256" key="1">
    <source>
        <dbReference type="SAM" id="MobiDB-lite"/>
    </source>
</evidence>
<sequence length="176" mass="18909">MAVMLALMGLTGGNVQSPPQEHGDDEQPTERRGLRRPPSSLNAPGEGYEEVLQWVAGSGGRPEITGDCFPAKICLSFFVKPRSRESQSASVFIHNRTLTAAARSASSRGNKPSRAEPNRAAETPVTYCRSMGAFECHTTREIKLSLPAGASRTSGRCPLPLFTVHHSGSVRYGSVL</sequence>
<gene>
    <name evidence="3" type="ORF">PLEPLA_LOCUS18702</name>
</gene>